<dbReference type="Gene3D" id="3.40.50.410">
    <property type="entry name" value="von Willebrand factor, type A domain"/>
    <property type="match status" value="1"/>
</dbReference>
<protein>
    <submittedName>
        <fullName evidence="4">G3606 protein</fullName>
    </submittedName>
</protein>
<proteinExistence type="predicted"/>
<dbReference type="Gene3D" id="1.20.1280.50">
    <property type="match status" value="1"/>
</dbReference>
<dbReference type="InterPro" id="IPR036047">
    <property type="entry name" value="F-box-like_dom_sf"/>
</dbReference>
<feature type="compositionally biased region" description="Basic and acidic residues" evidence="1">
    <location>
        <begin position="26"/>
        <end position="44"/>
    </location>
</feature>
<evidence type="ECO:0000256" key="1">
    <source>
        <dbReference type="SAM" id="MobiDB-lite"/>
    </source>
</evidence>
<dbReference type="InterPro" id="IPR050525">
    <property type="entry name" value="ECM_Assembly_Org"/>
</dbReference>
<reference evidence="4 5" key="1">
    <citation type="submission" date="2024-06" db="EMBL/GenBank/DDBJ databases">
        <authorList>
            <person name="Kraege A."/>
            <person name="Thomma B."/>
        </authorList>
    </citation>
    <scope>NUCLEOTIDE SEQUENCE [LARGE SCALE GENOMIC DNA]</scope>
</reference>
<dbReference type="CDD" id="cd09917">
    <property type="entry name" value="F-box_SF"/>
    <property type="match status" value="1"/>
</dbReference>
<evidence type="ECO:0000259" key="3">
    <source>
        <dbReference type="PROSITE" id="PS50234"/>
    </source>
</evidence>
<dbReference type="PROSITE" id="PS50234">
    <property type="entry name" value="VWFA"/>
    <property type="match status" value="1"/>
</dbReference>
<dbReference type="SUPFAM" id="SSF81383">
    <property type="entry name" value="F-box domain"/>
    <property type="match status" value="1"/>
</dbReference>
<dbReference type="Proteomes" id="UP001497392">
    <property type="component" value="Unassembled WGS sequence"/>
</dbReference>
<dbReference type="Pfam" id="PF00092">
    <property type="entry name" value="VWA"/>
    <property type="match status" value="1"/>
</dbReference>
<evidence type="ECO:0000313" key="4">
    <source>
        <dbReference type="EMBL" id="CAL5221419.1"/>
    </source>
</evidence>
<organism evidence="4 5">
    <name type="scientific">Coccomyxa viridis</name>
    <dbReference type="NCBI Taxonomy" id="1274662"/>
    <lineage>
        <taxon>Eukaryota</taxon>
        <taxon>Viridiplantae</taxon>
        <taxon>Chlorophyta</taxon>
        <taxon>core chlorophytes</taxon>
        <taxon>Trebouxiophyceae</taxon>
        <taxon>Trebouxiophyceae incertae sedis</taxon>
        <taxon>Coccomyxaceae</taxon>
        <taxon>Coccomyxa</taxon>
    </lineage>
</organism>
<dbReference type="EMBL" id="CAXHTA020000005">
    <property type="protein sequence ID" value="CAL5221419.1"/>
    <property type="molecule type" value="Genomic_DNA"/>
</dbReference>
<dbReference type="SUPFAM" id="SSF53300">
    <property type="entry name" value="vWA-like"/>
    <property type="match status" value="1"/>
</dbReference>
<dbReference type="PROSITE" id="PS50181">
    <property type="entry name" value="FBOX"/>
    <property type="match status" value="1"/>
</dbReference>
<dbReference type="InterPro" id="IPR036465">
    <property type="entry name" value="vWFA_dom_sf"/>
</dbReference>
<keyword evidence="5" id="KW-1185">Reference proteome</keyword>
<evidence type="ECO:0000259" key="2">
    <source>
        <dbReference type="PROSITE" id="PS50181"/>
    </source>
</evidence>
<dbReference type="InterPro" id="IPR001810">
    <property type="entry name" value="F-box_dom"/>
</dbReference>
<evidence type="ECO:0000313" key="5">
    <source>
        <dbReference type="Proteomes" id="UP001497392"/>
    </source>
</evidence>
<feature type="domain" description="F-box" evidence="2">
    <location>
        <begin position="46"/>
        <end position="92"/>
    </location>
</feature>
<dbReference type="CDD" id="cd01450">
    <property type="entry name" value="vWFA_subfamily_ECM"/>
    <property type="match status" value="1"/>
</dbReference>
<name>A0ABP1FRK7_9CHLO</name>
<sequence>MALTASFPQRFLRSNSGLLLRSGKRTRSEDLHGEKSRLVKEKRSPRTPLTDLPPELLDALLPYLSPAELCALSQACRLLNVIGEAPARWRTLFAERWGPLTDLHHEACKIAGESWKRLYRAKHETDGVAEHQEQSLCGFELEAVIRRMSACCREKTVCTFCIDGSGSVTPGDFRVMTNFVATAMDSLKQTHPMCKVSVVQFSNDVRVELAPQHISMEQLRAQLAEMSRMNGGTNIALSIKQAGQLLKEEDPQAARIIVLLTDGRVDAFQGREAVRMAERLVDEQAGVAIFALGVGRGVEKTELDRIIGVCGEDLAPSRYMPLCTIDEAPW</sequence>
<dbReference type="SMART" id="SM00327">
    <property type="entry name" value="VWA"/>
    <property type="match status" value="1"/>
</dbReference>
<gene>
    <name evidence="4" type="primary">g3606</name>
    <name evidence="4" type="ORF">VP750_LOCUS3078</name>
</gene>
<feature type="domain" description="VWFA" evidence="3">
    <location>
        <begin position="157"/>
        <end position="306"/>
    </location>
</feature>
<feature type="region of interest" description="Disordered" evidence="1">
    <location>
        <begin position="23"/>
        <end position="50"/>
    </location>
</feature>
<dbReference type="PANTHER" id="PTHR24020">
    <property type="entry name" value="COLLAGEN ALPHA"/>
    <property type="match status" value="1"/>
</dbReference>
<comment type="caution">
    <text evidence="4">The sequence shown here is derived from an EMBL/GenBank/DDBJ whole genome shotgun (WGS) entry which is preliminary data.</text>
</comment>
<dbReference type="InterPro" id="IPR002035">
    <property type="entry name" value="VWF_A"/>
</dbReference>
<dbReference type="PANTHER" id="PTHR24020:SF20">
    <property type="entry name" value="PH DOMAIN-CONTAINING PROTEIN"/>
    <property type="match status" value="1"/>
</dbReference>
<dbReference type="Pfam" id="PF12937">
    <property type="entry name" value="F-box-like"/>
    <property type="match status" value="1"/>
</dbReference>
<dbReference type="PRINTS" id="PR00453">
    <property type="entry name" value="VWFADOMAIN"/>
</dbReference>
<accession>A0ABP1FRK7</accession>